<evidence type="ECO:0000313" key="3">
    <source>
        <dbReference type="Proteomes" id="UP001589647"/>
    </source>
</evidence>
<accession>A0ABV5IV64</accession>
<sequence length="1075" mass="114362">MIEVPADAHAQYELLVRLTGTDAGLFPLIADLVRTGNAEELRDLHAAPLASLHPLMDELVGYPDGSADLGAPFRVGQGPAVHALRALAGLGLALLEEPSAPDALAAAVRWYSVADHSPRSGPATTGQAEDVRVERCLRLLDGIDASPGVRLTAAVWLRHLVDPPPRGRAQSVGVLFKLGLAGGQRAQLRAVRLPGSPPGLVPDPARMALFSADARFREALGLAWSHAGRLSDTVVWSLEADTGPVPYVEDSSLGAAFAVVLDEVRRRQRATDLLRISRLRPDSHVVGALGKRSLLRSVEGYPDKLRAAGTRRVIIPAADLDHAEEHAAEAELVPALTWQQAARRARRIHRRALLRLITAVSLVIVLLAGGVAAYFRQTERTSAADRARLDRARDLAVQAASLREEDPARAGVLAVAAWRTADLRETRLQLHATLAQPYQDAFKPPSASETSSLTLTPDGSLLVLRTGTATELWDVARHQLVKSFPARPFGLMAVSRDGSILVASDDQDKLRRWDLSRGPAAGPAFGKVADGYEMEWLGPTRTIKLSDDGSVTAATTARQVTVWDTRTRKKLLAVPFGTNRFELSHDGRWLVAREKYKHLDVKVWDVRKGTLATTIAPIPPSRACQSSREDCSGYDDLAFSADDSMLAVSTPTDTQLFSTRSWSKLGRAASSSGSGPLAFSGDGEFVASEESDGLRLAASAALDLPILTTAAPGRASISPLTFSADGQWVRYLSDDKAVISIYVGWHTRPAHAFGSSAGFSDIGANGSVLATATQGRNNELRLHEATTGRQVGPPLLHDFNQAPASVAVGLIFSPDGRFAATPAAFAQQVALWRTDRGGSATVLERRQPDPNSDGIPTNVRIAFSPDGKKLAAVWHTGGLSGELQVWDADSAVPTISAKVKATALAFTPDGQSLYAGDIRVDLKNGTTRKMTFGDAGNVPDEIAFSGVLMATVIDGEVRLWDTETLAVRGPVLTRVSPPSRLVFSPDGRTLAVGDHEGALHLIDTTAKLELSPPGPGAGFALHDLAFRSDGYLVALDSWGNVRVLPVAPGAQATEICARLSSKVPAGCGRPTATGG</sequence>
<keyword evidence="1" id="KW-0812">Transmembrane</keyword>
<name>A0ABV5IV64_9ACTN</name>
<dbReference type="PANTHER" id="PTHR19879">
    <property type="entry name" value="TRANSCRIPTION INITIATION FACTOR TFIID"/>
    <property type="match status" value="1"/>
</dbReference>
<dbReference type="PANTHER" id="PTHR19879:SF9">
    <property type="entry name" value="TRANSCRIPTION INITIATION FACTOR TFIID SUBUNIT 5"/>
    <property type="match status" value="1"/>
</dbReference>
<feature type="transmembrane region" description="Helical" evidence="1">
    <location>
        <begin position="353"/>
        <end position="375"/>
    </location>
</feature>
<evidence type="ECO:0000313" key="2">
    <source>
        <dbReference type="EMBL" id="MFB9207644.1"/>
    </source>
</evidence>
<dbReference type="EMBL" id="JBHMEI010000063">
    <property type="protein sequence ID" value="MFB9207644.1"/>
    <property type="molecule type" value="Genomic_DNA"/>
</dbReference>
<comment type="caution">
    <text evidence="2">The sequence shown here is derived from an EMBL/GenBank/DDBJ whole genome shotgun (WGS) entry which is preliminary data.</text>
</comment>
<dbReference type="SUPFAM" id="SSF82171">
    <property type="entry name" value="DPP6 N-terminal domain-like"/>
    <property type="match status" value="1"/>
</dbReference>
<dbReference type="Gene3D" id="2.130.10.10">
    <property type="entry name" value="YVTN repeat-like/Quinoprotein amine dehydrogenase"/>
    <property type="match status" value="3"/>
</dbReference>
<organism evidence="2 3">
    <name type="scientific">Nonomuraea spiralis</name>
    <dbReference type="NCBI Taxonomy" id="46182"/>
    <lineage>
        <taxon>Bacteria</taxon>
        <taxon>Bacillati</taxon>
        <taxon>Actinomycetota</taxon>
        <taxon>Actinomycetes</taxon>
        <taxon>Streptosporangiales</taxon>
        <taxon>Streptosporangiaceae</taxon>
        <taxon>Nonomuraea</taxon>
    </lineage>
</organism>
<keyword evidence="1" id="KW-0472">Membrane</keyword>
<dbReference type="SUPFAM" id="SSF69322">
    <property type="entry name" value="Tricorn protease domain 2"/>
    <property type="match status" value="1"/>
</dbReference>
<evidence type="ECO:0000256" key="1">
    <source>
        <dbReference type="SAM" id="Phobius"/>
    </source>
</evidence>
<dbReference type="InterPro" id="IPR015943">
    <property type="entry name" value="WD40/YVTN_repeat-like_dom_sf"/>
</dbReference>
<keyword evidence="3" id="KW-1185">Reference proteome</keyword>
<keyword evidence="1" id="KW-1133">Transmembrane helix</keyword>
<protein>
    <submittedName>
        <fullName evidence="2">WD40 repeat domain-containing protein</fullName>
    </submittedName>
</protein>
<gene>
    <name evidence="2" type="ORF">ACFFV7_41135</name>
</gene>
<reference evidence="2 3" key="1">
    <citation type="submission" date="2024-09" db="EMBL/GenBank/DDBJ databases">
        <authorList>
            <person name="Sun Q."/>
            <person name="Mori K."/>
        </authorList>
    </citation>
    <scope>NUCLEOTIDE SEQUENCE [LARGE SCALE GENOMIC DNA]</scope>
    <source>
        <strain evidence="2 3">CCM 3426</strain>
    </source>
</reference>
<dbReference type="Proteomes" id="UP001589647">
    <property type="component" value="Unassembled WGS sequence"/>
</dbReference>
<dbReference type="RefSeq" id="WP_189651299.1">
    <property type="nucleotide sequence ID" value="NZ_BMRC01000018.1"/>
</dbReference>
<proteinExistence type="predicted"/>